<keyword evidence="2" id="KW-0238">DNA-binding</keyword>
<feature type="domain" description="HTH myb-type" evidence="6">
    <location>
        <begin position="7"/>
        <end position="62"/>
    </location>
</feature>
<dbReference type="SMART" id="SM00717">
    <property type="entry name" value="SANT"/>
    <property type="match status" value="3"/>
</dbReference>
<dbReference type="InterPro" id="IPR017930">
    <property type="entry name" value="Myb_dom"/>
</dbReference>
<keyword evidence="1" id="KW-0805">Transcription regulation</keyword>
<dbReference type="GO" id="GO:0000978">
    <property type="term" value="F:RNA polymerase II cis-regulatory region sequence-specific DNA binding"/>
    <property type="evidence" value="ECO:0007669"/>
    <property type="project" value="TreeGrafter"/>
</dbReference>
<dbReference type="AlphaFoldDB" id="A0AAU9J8P5"/>
<dbReference type="CDD" id="cd00167">
    <property type="entry name" value="SANT"/>
    <property type="match status" value="3"/>
</dbReference>
<organism evidence="7 8">
    <name type="scientific">Blepharisma stoltei</name>
    <dbReference type="NCBI Taxonomy" id="1481888"/>
    <lineage>
        <taxon>Eukaryota</taxon>
        <taxon>Sar</taxon>
        <taxon>Alveolata</taxon>
        <taxon>Ciliophora</taxon>
        <taxon>Postciliodesmatophora</taxon>
        <taxon>Heterotrichea</taxon>
        <taxon>Heterotrichida</taxon>
        <taxon>Blepharismidae</taxon>
        <taxon>Blepharisma</taxon>
    </lineage>
</organism>
<evidence type="ECO:0000313" key="7">
    <source>
        <dbReference type="EMBL" id="CAG9322330.1"/>
    </source>
</evidence>
<dbReference type="PANTHER" id="PTHR46621">
    <property type="entry name" value="SNRNA-ACTIVATING PROTEIN COMPLEX SUBUNIT 4"/>
    <property type="match status" value="1"/>
</dbReference>
<dbReference type="SUPFAM" id="SSF46689">
    <property type="entry name" value="Homeodomain-like"/>
    <property type="match status" value="2"/>
</dbReference>
<dbReference type="PANTHER" id="PTHR46621:SF1">
    <property type="entry name" value="SNRNA-ACTIVATING PROTEIN COMPLEX SUBUNIT 4"/>
    <property type="match status" value="1"/>
</dbReference>
<evidence type="ECO:0000256" key="4">
    <source>
        <dbReference type="ARBA" id="ARBA00023242"/>
    </source>
</evidence>
<dbReference type="Gene3D" id="1.10.10.60">
    <property type="entry name" value="Homeodomain-like"/>
    <property type="match status" value="3"/>
</dbReference>
<reference evidence="7" key="1">
    <citation type="submission" date="2021-09" db="EMBL/GenBank/DDBJ databases">
        <authorList>
            <consortium name="AG Swart"/>
            <person name="Singh M."/>
            <person name="Singh A."/>
            <person name="Seah K."/>
            <person name="Emmerich C."/>
        </authorList>
    </citation>
    <scope>NUCLEOTIDE SEQUENCE</scope>
    <source>
        <strain evidence="7">ATCC30299</strain>
    </source>
</reference>
<accession>A0AAU9J8P5</accession>
<dbReference type="InterPro" id="IPR051575">
    <property type="entry name" value="Myb-like_DNA-bd"/>
</dbReference>
<feature type="domain" description="HTH myb-type" evidence="6">
    <location>
        <begin position="64"/>
        <end position="110"/>
    </location>
</feature>
<proteinExistence type="predicted"/>
<feature type="domain" description="Myb-like" evidence="5">
    <location>
        <begin position="59"/>
        <end position="110"/>
    </location>
</feature>
<keyword evidence="3" id="KW-0804">Transcription</keyword>
<dbReference type="GO" id="GO:0042795">
    <property type="term" value="P:snRNA transcription by RNA polymerase II"/>
    <property type="evidence" value="ECO:0007669"/>
    <property type="project" value="TreeGrafter"/>
</dbReference>
<dbReference type="GO" id="GO:0042796">
    <property type="term" value="P:snRNA transcription by RNA polymerase III"/>
    <property type="evidence" value="ECO:0007669"/>
    <property type="project" value="TreeGrafter"/>
</dbReference>
<keyword evidence="4" id="KW-0539">Nucleus</keyword>
<evidence type="ECO:0008006" key="9">
    <source>
        <dbReference type="Google" id="ProtNLM"/>
    </source>
</evidence>
<dbReference type="InterPro" id="IPR001005">
    <property type="entry name" value="SANT/Myb"/>
</dbReference>
<evidence type="ECO:0000256" key="1">
    <source>
        <dbReference type="ARBA" id="ARBA00023015"/>
    </source>
</evidence>
<feature type="domain" description="HTH myb-type" evidence="6">
    <location>
        <begin position="111"/>
        <end position="165"/>
    </location>
</feature>
<dbReference type="GO" id="GO:0019185">
    <property type="term" value="C:snRNA-activating protein complex"/>
    <property type="evidence" value="ECO:0007669"/>
    <property type="project" value="TreeGrafter"/>
</dbReference>
<dbReference type="PROSITE" id="PS50090">
    <property type="entry name" value="MYB_LIKE"/>
    <property type="match status" value="3"/>
</dbReference>
<keyword evidence="8" id="KW-1185">Reference proteome</keyword>
<dbReference type="GO" id="GO:0001006">
    <property type="term" value="F:RNA polymerase III type 3 promoter sequence-specific DNA binding"/>
    <property type="evidence" value="ECO:0007669"/>
    <property type="project" value="TreeGrafter"/>
</dbReference>
<dbReference type="InterPro" id="IPR009057">
    <property type="entry name" value="Homeodomain-like_sf"/>
</dbReference>
<gene>
    <name evidence="7" type="ORF">BSTOLATCC_MIC31355</name>
</gene>
<evidence type="ECO:0000259" key="5">
    <source>
        <dbReference type="PROSITE" id="PS50090"/>
    </source>
</evidence>
<dbReference type="EMBL" id="CAJZBQ010000031">
    <property type="protein sequence ID" value="CAG9322330.1"/>
    <property type="molecule type" value="Genomic_DNA"/>
</dbReference>
<evidence type="ECO:0000256" key="3">
    <source>
        <dbReference type="ARBA" id="ARBA00023163"/>
    </source>
</evidence>
<evidence type="ECO:0000259" key="6">
    <source>
        <dbReference type="PROSITE" id="PS51294"/>
    </source>
</evidence>
<name>A0AAU9J8P5_9CILI</name>
<comment type="caution">
    <text evidence="7">The sequence shown here is derived from an EMBL/GenBank/DDBJ whole genome shotgun (WGS) entry which is preliminary data.</text>
</comment>
<evidence type="ECO:0000256" key="2">
    <source>
        <dbReference type="ARBA" id="ARBA00023125"/>
    </source>
</evidence>
<sequence length="214" mass="25455">MDKASDIPVFKQGKWSPEEDKALKDAVEFYEEKNWKAIAKELGQRSPLQCFNRWSLILKLNLIKGPWQPHEDKTLREWVKENGPHGWPKCSRQIPGRNSKQCRRRYLKMLNSDLFRSKWTPEEDSILFIMHKKYGSKWSLIAKSLPNRTVLSIKSHFYEIKKKLQKKFPELIVNGKFKIDSIVPYVRYSNTHKPEENALSEAKYQGTEWFRDEK</sequence>
<evidence type="ECO:0000313" key="8">
    <source>
        <dbReference type="Proteomes" id="UP001162131"/>
    </source>
</evidence>
<feature type="domain" description="Myb-like" evidence="5">
    <location>
        <begin position="111"/>
        <end position="161"/>
    </location>
</feature>
<dbReference type="Pfam" id="PF00249">
    <property type="entry name" value="Myb_DNA-binding"/>
    <property type="match status" value="3"/>
</dbReference>
<feature type="domain" description="Myb-like" evidence="5">
    <location>
        <begin position="7"/>
        <end position="58"/>
    </location>
</feature>
<dbReference type="PROSITE" id="PS51294">
    <property type="entry name" value="HTH_MYB"/>
    <property type="match status" value="3"/>
</dbReference>
<protein>
    <recommendedName>
        <fullName evidence="9">Myb-like DNA-binding domain containing protein</fullName>
    </recommendedName>
</protein>
<dbReference type="Proteomes" id="UP001162131">
    <property type="component" value="Unassembled WGS sequence"/>
</dbReference>